<evidence type="ECO:0000313" key="1">
    <source>
        <dbReference type="EMBL" id="ABE08685.1"/>
    </source>
</evidence>
<reference evidence="1 2" key="1">
    <citation type="journal article" date="2006" name="Proc. Natl. Acad. Sci. U.S.A.">
        <title>Identification of genes subject to positive selection in uropathogenic strains of Escherichia coli: a comparative genomics approach.</title>
        <authorList>
            <person name="Chen S.L."/>
            <person name="Hung C.S."/>
            <person name="Xu J."/>
            <person name="Reigstad C.S."/>
            <person name="Magrini V."/>
            <person name="Sabo A."/>
            <person name="Blasiar D."/>
            <person name="Bieri T."/>
            <person name="Meyer R.R."/>
            <person name="Ozersky P."/>
            <person name="Armstrong J.R."/>
            <person name="Fulton R.S."/>
            <person name="Latreille J.P."/>
            <person name="Spieth J."/>
            <person name="Hooton T.M."/>
            <person name="Mardis E.R."/>
            <person name="Hultgren S.J."/>
            <person name="Gordon J.I."/>
        </authorList>
    </citation>
    <scope>NUCLEOTIDE SEQUENCE [LARGE SCALE GENOMIC DNA]</scope>
    <source>
        <strain evidence="2">UTI89 / UPEC</strain>
    </source>
</reference>
<dbReference type="Proteomes" id="UP000001952">
    <property type="component" value="Chromosome"/>
</dbReference>
<dbReference type="KEGG" id="eci:UTI89_C3236"/>
<dbReference type="HOGENOM" id="CLU_2368385_0_0_6"/>
<proteinExistence type="predicted"/>
<organism evidence="1 2">
    <name type="scientific">Escherichia coli (strain UTI89 / UPEC)</name>
    <dbReference type="NCBI Taxonomy" id="364106"/>
    <lineage>
        <taxon>Bacteria</taxon>
        <taxon>Pseudomonadati</taxon>
        <taxon>Pseudomonadota</taxon>
        <taxon>Gammaproteobacteria</taxon>
        <taxon>Enterobacterales</taxon>
        <taxon>Enterobacteriaceae</taxon>
        <taxon>Escherichia</taxon>
    </lineage>
</organism>
<evidence type="ECO:0000313" key="2">
    <source>
        <dbReference type="Proteomes" id="UP000001952"/>
    </source>
</evidence>
<gene>
    <name evidence="1" type="ordered locus">UTI89_C3236</name>
</gene>
<name>Q1R7H9_ECOUT</name>
<accession>Q1R7H9</accession>
<protein>
    <submittedName>
        <fullName evidence="1">Uncharacterized protein</fullName>
    </submittedName>
</protein>
<dbReference type="EMBL" id="CP000243">
    <property type="protein sequence ID" value="ABE08685.1"/>
    <property type="molecule type" value="Genomic_DNA"/>
</dbReference>
<dbReference type="AlphaFoldDB" id="Q1R7H9"/>
<sequence length="95" mass="11117">MLTFNNLRNIITVNLHRVTLLIVITHQPGIIINFRFSIGQNHTAIFGRHDVITGTPGNSKRQSDCRNYYCPFFHPVILIWPTYDNSLFINRRYIS</sequence>